<gene>
    <name evidence="2" type="ORF">OIDMADRAFT_69634</name>
</gene>
<dbReference type="Proteomes" id="UP000054321">
    <property type="component" value="Unassembled WGS sequence"/>
</dbReference>
<dbReference type="AlphaFoldDB" id="A0A0C3GVG7"/>
<reference evidence="3" key="2">
    <citation type="submission" date="2015-01" db="EMBL/GenBank/DDBJ databases">
        <title>Evolutionary Origins and Diversification of the Mycorrhizal Mutualists.</title>
        <authorList>
            <consortium name="DOE Joint Genome Institute"/>
            <consortium name="Mycorrhizal Genomics Consortium"/>
            <person name="Kohler A."/>
            <person name="Kuo A."/>
            <person name="Nagy L.G."/>
            <person name="Floudas D."/>
            <person name="Copeland A."/>
            <person name="Barry K.W."/>
            <person name="Cichocki N."/>
            <person name="Veneault-Fourrey C."/>
            <person name="LaButti K."/>
            <person name="Lindquist E.A."/>
            <person name="Lipzen A."/>
            <person name="Lundell T."/>
            <person name="Morin E."/>
            <person name="Murat C."/>
            <person name="Riley R."/>
            <person name="Ohm R."/>
            <person name="Sun H."/>
            <person name="Tunlid A."/>
            <person name="Henrissat B."/>
            <person name="Grigoriev I.V."/>
            <person name="Hibbett D.S."/>
            <person name="Martin F."/>
        </authorList>
    </citation>
    <scope>NUCLEOTIDE SEQUENCE [LARGE SCALE GENOMIC DNA]</scope>
    <source>
        <strain evidence="3">Zn</strain>
    </source>
</reference>
<feature type="non-terminal residue" evidence="2">
    <location>
        <position position="256"/>
    </location>
</feature>
<dbReference type="PANTHER" id="PTHR10622:SF12">
    <property type="entry name" value="HET DOMAIN-CONTAINING PROTEIN"/>
    <property type="match status" value="1"/>
</dbReference>
<feature type="domain" description="Heterokaryon incompatibility" evidence="1">
    <location>
        <begin position="22"/>
        <end position="110"/>
    </location>
</feature>
<evidence type="ECO:0000259" key="1">
    <source>
        <dbReference type="Pfam" id="PF06985"/>
    </source>
</evidence>
<dbReference type="EMBL" id="KN832887">
    <property type="protein sequence ID" value="KIM95269.1"/>
    <property type="molecule type" value="Genomic_DNA"/>
</dbReference>
<reference evidence="2 3" key="1">
    <citation type="submission" date="2014-04" db="EMBL/GenBank/DDBJ databases">
        <authorList>
            <consortium name="DOE Joint Genome Institute"/>
            <person name="Kuo A."/>
            <person name="Martino E."/>
            <person name="Perotto S."/>
            <person name="Kohler A."/>
            <person name="Nagy L.G."/>
            <person name="Floudas D."/>
            <person name="Copeland A."/>
            <person name="Barry K.W."/>
            <person name="Cichocki N."/>
            <person name="Veneault-Fourrey C."/>
            <person name="LaButti K."/>
            <person name="Lindquist E.A."/>
            <person name="Lipzen A."/>
            <person name="Lundell T."/>
            <person name="Morin E."/>
            <person name="Murat C."/>
            <person name="Sun H."/>
            <person name="Tunlid A."/>
            <person name="Henrissat B."/>
            <person name="Grigoriev I.V."/>
            <person name="Hibbett D.S."/>
            <person name="Martin F."/>
            <person name="Nordberg H.P."/>
            <person name="Cantor M.N."/>
            <person name="Hua S.X."/>
        </authorList>
    </citation>
    <scope>NUCLEOTIDE SEQUENCE [LARGE SCALE GENOMIC DNA]</scope>
    <source>
        <strain evidence="2 3">Zn</strain>
    </source>
</reference>
<dbReference type="PANTHER" id="PTHR10622">
    <property type="entry name" value="HET DOMAIN-CONTAINING PROTEIN"/>
    <property type="match status" value="1"/>
</dbReference>
<dbReference type="STRING" id="913774.A0A0C3GVG7"/>
<proteinExistence type="predicted"/>
<dbReference type="InterPro" id="IPR010730">
    <property type="entry name" value="HET"/>
</dbReference>
<keyword evidence="3" id="KW-1185">Reference proteome</keyword>
<protein>
    <recommendedName>
        <fullName evidence="1">Heterokaryon incompatibility domain-containing protein</fullName>
    </recommendedName>
</protein>
<dbReference type="OrthoDB" id="674604at2759"/>
<dbReference type="Pfam" id="PF06985">
    <property type="entry name" value="HET"/>
    <property type="match status" value="1"/>
</dbReference>
<dbReference type="HOGENOM" id="CLU_000288_138_0_1"/>
<accession>A0A0C3GVG7</accession>
<sequence>MWLINTSTLSLESFYSNEIPTYAILSHTWGQEEVSFKEFVRAREDKHFDITSKAGYRKIIATCKEAVKEGCSYAWVDTCCIDKASSAELTEAINSMFSWYRQSKICFAYLCDFELHESDGYLHPYEFGAALRECRWFTRGWTLQELLAPKHVRFLNSQWQNIGTRGDLHQLIASITSLPKSVLVIPPKNDVRDFPVATRISWVAKRQTARIEDLSYSLLGILDLNMPMLYGEGAAAFTRLQGEIIRKYNDLSIFAW</sequence>
<organism evidence="2 3">
    <name type="scientific">Oidiodendron maius (strain Zn)</name>
    <dbReference type="NCBI Taxonomy" id="913774"/>
    <lineage>
        <taxon>Eukaryota</taxon>
        <taxon>Fungi</taxon>
        <taxon>Dikarya</taxon>
        <taxon>Ascomycota</taxon>
        <taxon>Pezizomycotina</taxon>
        <taxon>Leotiomycetes</taxon>
        <taxon>Leotiomycetes incertae sedis</taxon>
        <taxon>Myxotrichaceae</taxon>
        <taxon>Oidiodendron</taxon>
    </lineage>
</organism>
<evidence type="ECO:0000313" key="2">
    <source>
        <dbReference type="EMBL" id="KIM95269.1"/>
    </source>
</evidence>
<dbReference type="InParanoid" id="A0A0C3GVG7"/>
<name>A0A0C3GVG7_OIDMZ</name>
<evidence type="ECO:0000313" key="3">
    <source>
        <dbReference type="Proteomes" id="UP000054321"/>
    </source>
</evidence>